<accession>A0A2W5VEM0</accession>
<reference evidence="1 2" key="1">
    <citation type="submission" date="2017-08" db="EMBL/GenBank/DDBJ databases">
        <title>Infants hospitalized years apart are colonized by the same room-sourced microbial strains.</title>
        <authorList>
            <person name="Brooks B."/>
            <person name="Olm M.R."/>
            <person name="Firek B.A."/>
            <person name="Baker R."/>
            <person name="Thomas B.C."/>
            <person name="Morowitz M.J."/>
            <person name="Banfield J.F."/>
        </authorList>
    </citation>
    <scope>NUCLEOTIDE SEQUENCE [LARGE SCALE GENOMIC DNA]</scope>
    <source>
        <strain evidence="1">S2_003_000_R2_14</strain>
    </source>
</reference>
<organism evidence="1 2">
    <name type="scientific">Archangium gephyra</name>
    <dbReference type="NCBI Taxonomy" id="48"/>
    <lineage>
        <taxon>Bacteria</taxon>
        <taxon>Pseudomonadati</taxon>
        <taxon>Myxococcota</taxon>
        <taxon>Myxococcia</taxon>
        <taxon>Myxococcales</taxon>
        <taxon>Cystobacterineae</taxon>
        <taxon>Archangiaceae</taxon>
        <taxon>Archangium</taxon>
    </lineage>
</organism>
<evidence type="ECO:0000313" key="2">
    <source>
        <dbReference type="Proteomes" id="UP000249061"/>
    </source>
</evidence>
<dbReference type="Proteomes" id="UP000249061">
    <property type="component" value="Unassembled WGS sequence"/>
</dbReference>
<protein>
    <submittedName>
        <fullName evidence="1">Uncharacterized protein</fullName>
    </submittedName>
</protein>
<comment type="caution">
    <text evidence="1">The sequence shown here is derived from an EMBL/GenBank/DDBJ whole genome shotgun (WGS) entry which is preliminary data.</text>
</comment>
<evidence type="ECO:0000313" key="1">
    <source>
        <dbReference type="EMBL" id="PZR08601.1"/>
    </source>
</evidence>
<dbReference type="AlphaFoldDB" id="A0A2W5VEM0"/>
<sequence length="66" mass="7588">MRSENAPKFIVYCVRCGVVEERVMLKDANDFASFEVMLAWNRERAVVWSARCRKCGMSASVREQLG</sequence>
<name>A0A2W5VEM0_9BACT</name>
<gene>
    <name evidence="1" type="ORF">DI536_24150</name>
</gene>
<dbReference type="EMBL" id="QFQP01000024">
    <property type="protein sequence ID" value="PZR08601.1"/>
    <property type="molecule type" value="Genomic_DNA"/>
</dbReference>
<proteinExistence type="predicted"/>